<dbReference type="Gene3D" id="2.30.150.10">
    <property type="entry name" value="DNA-directed RNA polymerase, beta subunit, external 1 domain"/>
    <property type="match status" value="1"/>
</dbReference>
<dbReference type="PROSITE" id="PS01166">
    <property type="entry name" value="RNA_POL_BETA"/>
    <property type="match status" value="1"/>
</dbReference>
<evidence type="ECO:0000256" key="8">
    <source>
        <dbReference type="HAMAP-Rule" id="MF_01321"/>
    </source>
</evidence>
<comment type="caution">
    <text evidence="17">The sequence shown here is derived from an EMBL/GenBank/DDBJ whole genome shotgun (WGS) entry which is preliminary data.</text>
</comment>
<evidence type="ECO:0000256" key="9">
    <source>
        <dbReference type="RuleBase" id="RU000434"/>
    </source>
</evidence>
<dbReference type="NCBIfam" id="TIGR02013">
    <property type="entry name" value="rpoB"/>
    <property type="match status" value="1"/>
</dbReference>
<dbReference type="InterPro" id="IPR014724">
    <property type="entry name" value="RNA_pol_RPB2_OB-fold"/>
</dbReference>
<comment type="subunit">
    <text evidence="8 10">The RNAP catalytic core consists of 2 alpha, 1 beta, 1 beta' and 1 omega subunit. When a sigma factor is associated with the core the holoenzyme is formed, which can initiate transcription.</text>
</comment>
<proteinExistence type="inferred from homology"/>
<evidence type="ECO:0000256" key="10">
    <source>
        <dbReference type="RuleBase" id="RU363031"/>
    </source>
</evidence>
<dbReference type="Pfam" id="PF04563">
    <property type="entry name" value="RNA_pol_Rpb2_1"/>
    <property type="match status" value="1"/>
</dbReference>
<dbReference type="InterPro" id="IPR007644">
    <property type="entry name" value="RNA_pol_bsu_protrusion"/>
</dbReference>
<comment type="similarity">
    <text evidence="1">In the N-terminal section; belongs to the RNA polymerase beta chain family.</text>
</comment>
<dbReference type="Gene3D" id="2.40.270.10">
    <property type="entry name" value="DNA-directed RNA polymerase, subunit 2, domain 6"/>
    <property type="match status" value="1"/>
</dbReference>
<dbReference type="InterPro" id="IPR015712">
    <property type="entry name" value="DNA-dir_RNA_pol_su2"/>
</dbReference>
<keyword evidence="3 8" id="KW-0240">DNA-directed RNA polymerase</keyword>
<sequence>MTISPNRQKRIRKDFGRIPSVAPMPNLIEVQKSSYDQFLQLGVHPNERTNSGLQAVLNGVFPIKDFAGKGELQFLSYELEEPKYDTDECQKRGITYAAPLKVTLRLVVFDLDEDTGARSMRDAKDQEVYMGDMPLMTSNGTFIVNGTERVIVSQMHRSPGVFFDHDKGKTHSSGKYLFAARVIPYRGSWLDFEFDAKDLVYVRIDRRRKLPVTTLLYALESRETQALRRERESEGRSVDITEMSGMSAEEILECFYDKETYLRDDQGWKIAFQPDFFKGVKLMNDLVDARTGEVKLEAGTKVTQRAARRLVEEGLSEIRIFPEDLYGRFLGEDMIDVETGEVFAEAGDEITEPVLESIERAGVTELPVLHIDNINVGPYIRNTLKVDKNTTREEALIDIYRVMRPGEPPTLDTAEALFRSLFFDPERYDLSAVGRVKMNARLGFSLADVPDTQRVLRKEDIIAIVRVLVDLKDGRGEIDDIDHLGNRRVRSVGELMENQYQVGLLRMERAIKERMSAVDIDTVMPHDLINAKPAAAAVREFFGSSQLSQFMDQTNPLSEITHKRRLSALGPGGLTRERAGFEVRDVHTTHYGRICPIETPEGPNIGLINSLATFARVNPYGFIETPYRKVIDGKVTDNVHYISAMEESKFVIAQANAQLTEEGRFAEDLVSVRKGGDYEMVDPEEIDHIDVSPKQLVSVAAALIPFLENDDANRALMGSNMQRQAVPLVRAEAPFVGTGMESAVARDSGAVIAARRGGVVQQVDATRIVIRANEDLQAAESGVDIYRLRKFQRSNQNTCINQRPLVKVGDEVLRGDILADGPSTEMGELALGRNVLVAFMPWNGYNFEDSILISERMVRDDVFTSIHIEEFEVMARDTKLGQEEITRDIPNVGEEALKNLDEAGIVYIGAEVQPNDILVGKVTPKGESPMTPEEKLLRAIFGEKAADVRDTSLRVPPGIAGTVVEVRVFNRRGVDKDERTLAIERQNIESLAKDRDDERVILERSFARRLREILLGQTIVGGTRGMPVNTQIDEAFLEAYTSAELRQVAVASEDASVALEALKKSYKESIDRIQERFESRVEKIQRGDELPPGVLKMVKVFVAVKRKLQPGDKMAGRHGNKGVISKINPTEDMPYLDDGTPVDLVLNPLGVPSRMNVGQILETHLGWACRGLGQQIGQMLDQIYEQNLKVPELRARLEDIYGPEHTRDDLSRLSDDQILELGETLRNGVPVSSPVFDGARESDIVDMLDKAGLDSSGQVTLYDGRTGEQFDRKVTVGYIYMLKLHHMVDEKIHARSVGPYSLVTQQPLGGKAQFGGQRFGEMEVWALEAYGAAYILQEMLTVKSDDVSGRTKVYEAIIKGDDTFEAGIPESFNVLIKEMRSLGLDVDLDQSDA</sequence>
<dbReference type="Pfam" id="PF04560">
    <property type="entry name" value="RNA_pol_Rpb2_7"/>
    <property type="match status" value="1"/>
</dbReference>
<evidence type="ECO:0000256" key="4">
    <source>
        <dbReference type="ARBA" id="ARBA00022679"/>
    </source>
</evidence>
<dbReference type="SUPFAM" id="SSF64484">
    <property type="entry name" value="beta and beta-prime subunits of DNA dependent RNA-polymerase"/>
    <property type="match status" value="1"/>
</dbReference>
<dbReference type="GO" id="GO:0032549">
    <property type="term" value="F:ribonucleoside binding"/>
    <property type="evidence" value="ECO:0007669"/>
    <property type="project" value="InterPro"/>
</dbReference>
<gene>
    <name evidence="8 17" type="primary">rpoB</name>
    <name evidence="17" type="ORF">IHV25_01360</name>
</gene>
<evidence type="ECO:0000259" key="13">
    <source>
        <dbReference type="Pfam" id="PF04561"/>
    </source>
</evidence>
<dbReference type="GO" id="GO:0000428">
    <property type="term" value="C:DNA-directed RNA polymerase complex"/>
    <property type="evidence" value="ECO:0007669"/>
    <property type="project" value="UniProtKB-KW"/>
</dbReference>
<evidence type="ECO:0000259" key="12">
    <source>
        <dbReference type="Pfam" id="PF04560"/>
    </source>
</evidence>
<dbReference type="InterPro" id="IPR019462">
    <property type="entry name" value="DNA-dir_RNA_pol_bsu_external_1"/>
</dbReference>
<evidence type="ECO:0000256" key="1">
    <source>
        <dbReference type="ARBA" id="ARBA00007616"/>
    </source>
</evidence>
<comment type="function">
    <text evidence="8 10">DNA-dependent RNA polymerase catalyzes the transcription of DNA into RNA using the four ribonucleoside triphosphates as substrates.</text>
</comment>
<evidence type="ECO:0000313" key="18">
    <source>
        <dbReference type="Proteomes" id="UP000631034"/>
    </source>
</evidence>
<dbReference type="HAMAP" id="MF_01321">
    <property type="entry name" value="RNApol_bact_RpoB"/>
    <property type="match status" value="1"/>
</dbReference>
<dbReference type="Pfam" id="PF04565">
    <property type="entry name" value="RNA_pol_Rpb2_3"/>
    <property type="match status" value="1"/>
</dbReference>
<evidence type="ECO:0000256" key="3">
    <source>
        <dbReference type="ARBA" id="ARBA00022478"/>
    </source>
</evidence>
<evidence type="ECO:0000256" key="2">
    <source>
        <dbReference type="ARBA" id="ARBA00009839"/>
    </source>
</evidence>
<dbReference type="EMBL" id="JACZHT010000001">
    <property type="protein sequence ID" value="MBE1236305.1"/>
    <property type="molecule type" value="Genomic_DNA"/>
</dbReference>
<feature type="domain" description="RNA polymerase beta subunit protrusion" evidence="14">
    <location>
        <begin position="27"/>
        <end position="533"/>
    </location>
</feature>
<comment type="similarity">
    <text evidence="2">In the C-terminal section; belongs to the RNA polymerase beta' chain family.</text>
</comment>
<dbReference type="Gene3D" id="3.90.1100.10">
    <property type="match status" value="2"/>
</dbReference>
<evidence type="ECO:0000256" key="6">
    <source>
        <dbReference type="ARBA" id="ARBA00023163"/>
    </source>
</evidence>
<dbReference type="Pfam" id="PF04561">
    <property type="entry name" value="RNA_pol_Rpb2_2"/>
    <property type="match status" value="1"/>
</dbReference>
<keyword evidence="18" id="KW-1185">Reference proteome</keyword>
<comment type="similarity">
    <text evidence="8 9">Belongs to the RNA polymerase beta chain family.</text>
</comment>
<dbReference type="FunFam" id="2.40.50.100:FF:000006">
    <property type="entry name" value="DNA-directed RNA polymerase subunit beta"/>
    <property type="match status" value="1"/>
</dbReference>
<feature type="domain" description="DNA-directed RNA polymerase beta subunit external 1" evidence="16">
    <location>
        <begin position="627"/>
        <end position="692"/>
    </location>
</feature>
<keyword evidence="5 8" id="KW-0548">Nucleotidyltransferase</keyword>
<dbReference type="InterPro" id="IPR010243">
    <property type="entry name" value="RNA_pol_bsu_bac"/>
</dbReference>
<dbReference type="Gene3D" id="2.40.50.100">
    <property type="match status" value="1"/>
</dbReference>
<evidence type="ECO:0000259" key="11">
    <source>
        <dbReference type="Pfam" id="PF00562"/>
    </source>
</evidence>
<keyword evidence="6 8" id="KW-0804">Transcription</keyword>
<dbReference type="InterPro" id="IPR007642">
    <property type="entry name" value="RNA_pol_Rpb2_2"/>
</dbReference>
<dbReference type="CDD" id="cd00653">
    <property type="entry name" value="RNA_pol_B_RPB2"/>
    <property type="match status" value="1"/>
</dbReference>
<dbReference type="RefSeq" id="WP_192533173.1">
    <property type="nucleotide sequence ID" value="NZ_JACZHT010000001.1"/>
</dbReference>
<dbReference type="GO" id="GO:0006351">
    <property type="term" value="P:DNA-templated transcription"/>
    <property type="evidence" value="ECO:0007669"/>
    <property type="project" value="UniProtKB-UniRule"/>
</dbReference>
<dbReference type="Pfam" id="PF10385">
    <property type="entry name" value="RNA_pol_Rpb2_45"/>
    <property type="match status" value="1"/>
</dbReference>
<dbReference type="GO" id="GO:0003677">
    <property type="term" value="F:DNA binding"/>
    <property type="evidence" value="ECO:0007669"/>
    <property type="project" value="UniProtKB-UniRule"/>
</dbReference>
<dbReference type="InterPro" id="IPR042107">
    <property type="entry name" value="DNA-dir_RNA_pol_bsu_ext_1_sf"/>
</dbReference>
<feature type="domain" description="RNA polymerase Rpb2" evidence="12">
    <location>
        <begin position="1315"/>
        <end position="1389"/>
    </location>
</feature>
<dbReference type="InterPro" id="IPR007120">
    <property type="entry name" value="DNA-dir_RNAP_su2_dom"/>
</dbReference>
<dbReference type="Pfam" id="PF00562">
    <property type="entry name" value="RNA_pol_Rpb2_6"/>
    <property type="match status" value="1"/>
</dbReference>
<evidence type="ECO:0000256" key="7">
    <source>
        <dbReference type="ARBA" id="ARBA00048552"/>
    </source>
</evidence>
<dbReference type="PANTHER" id="PTHR20856">
    <property type="entry name" value="DNA-DIRECTED RNA POLYMERASE I SUBUNIT 2"/>
    <property type="match status" value="1"/>
</dbReference>
<dbReference type="Proteomes" id="UP000631034">
    <property type="component" value="Unassembled WGS sequence"/>
</dbReference>
<dbReference type="FunFam" id="3.90.1800.10:FF:000001">
    <property type="entry name" value="DNA-directed RNA polymerase subunit beta"/>
    <property type="match status" value="1"/>
</dbReference>
<name>A0A8J6YL34_9PROT</name>
<reference evidence="17" key="1">
    <citation type="submission" date="2020-10" db="EMBL/GenBank/DDBJ databases">
        <title>Genome sequence of the unusual species of purple photosynthetic bacteria, Phaeovibrio sulfidiphilus DSM 23193, type strain.</title>
        <authorList>
            <person name="Kyndt J.A."/>
            <person name="Meyer T.E."/>
        </authorList>
    </citation>
    <scope>NUCLEOTIDE SEQUENCE</scope>
    <source>
        <strain evidence="17">DSM 23193</strain>
    </source>
</reference>
<evidence type="ECO:0000259" key="16">
    <source>
        <dbReference type="Pfam" id="PF10385"/>
    </source>
</evidence>
<evidence type="ECO:0000256" key="5">
    <source>
        <dbReference type="ARBA" id="ARBA00022695"/>
    </source>
</evidence>
<dbReference type="InterPro" id="IPR007121">
    <property type="entry name" value="RNA_pol_bsu_CS"/>
</dbReference>
<feature type="domain" description="DNA-directed RNA polymerase subunit 2 hybrid-binding" evidence="11">
    <location>
        <begin position="754"/>
        <end position="1313"/>
    </location>
</feature>
<dbReference type="Gene3D" id="3.90.1800.10">
    <property type="entry name" value="RNA polymerase alpha subunit dimerisation domain"/>
    <property type="match status" value="1"/>
</dbReference>
<keyword evidence="4 8" id="KW-0808">Transferase</keyword>
<feature type="domain" description="RNA polymerase Rpb2" evidence="15">
    <location>
        <begin position="549"/>
        <end position="617"/>
    </location>
</feature>
<dbReference type="GO" id="GO:0003899">
    <property type="term" value="F:DNA-directed RNA polymerase activity"/>
    <property type="evidence" value="ECO:0007669"/>
    <property type="project" value="UniProtKB-UniRule"/>
</dbReference>
<dbReference type="EC" id="2.7.7.6" evidence="8 10"/>
<accession>A0A8J6YL34</accession>
<feature type="domain" description="RNA polymerase Rpb2" evidence="13">
    <location>
        <begin position="383"/>
        <end position="490"/>
    </location>
</feature>
<dbReference type="NCBIfam" id="NF001616">
    <property type="entry name" value="PRK00405.1"/>
    <property type="match status" value="1"/>
</dbReference>
<evidence type="ECO:0000259" key="15">
    <source>
        <dbReference type="Pfam" id="PF04565"/>
    </source>
</evidence>
<dbReference type="Gene3D" id="2.40.50.150">
    <property type="match status" value="1"/>
</dbReference>
<protein>
    <recommendedName>
        <fullName evidence="8 10">DNA-directed RNA polymerase subunit beta</fullName>
        <shortName evidence="8">RNAP subunit beta</shortName>
        <ecNumber evidence="8 10">2.7.7.6</ecNumber>
    </recommendedName>
    <alternativeName>
        <fullName evidence="8">RNA polymerase subunit beta</fullName>
    </alternativeName>
    <alternativeName>
        <fullName evidence="8">Transcriptase subunit beta</fullName>
    </alternativeName>
</protein>
<evidence type="ECO:0000259" key="14">
    <source>
        <dbReference type="Pfam" id="PF04563"/>
    </source>
</evidence>
<evidence type="ECO:0000313" key="17">
    <source>
        <dbReference type="EMBL" id="MBE1236305.1"/>
    </source>
</evidence>
<organism evidence="17 18">
    <name type="scientific">Phaeovibrio sulfidiphilus</name>
    <dbReference type="NCBI Taxonomy" id="1220600"/>
    <lineage>
        <taxon>Bacteria</taxon>
        <taxon>Pseudomonadati</taxon>
        <taxon>Pseudomonadota</taxon>
        <taxon>Alphaproteobacteria</taxon>
        <taxon>Rhodospirillales</taxon>
        <taxon>Rhodospirillaceae</taxon>
        <taxon>Phaeovibrio</taxon>
    </lineage>
</organism>
<dbReference type="InterPro" id="IPR037033">
    <property type="entry name" value="DNA-dir_RNAP_su2_hyb_sf"/>
</dbReference>
<dbReference type="InterPro" id="IPR007645">
    <property type="entry name" value="RNA_pol_Rpb2_3"/>
</dbReference>
<dbReference type="InterPro" id="IPR007641">
    <property type="entry name" value="RNA_pol_Rpb2_7"/>
</dbReference>
<comment type="catalytic activity">
    <reaction evidence="7 8 10">
        <text>RNA(n) + a ribonucleoside 5'-triphosphate = RNA(n+1) + diphosphate</text>
        <dbReference type="Rhea" id="RHEA:21248"/>
        <dbReference type="Rhea" id="RHEA-COMP:14527"/>
        <dbReference type="Rhea" id="RHEA-COMP:17342"/>
        <dbReference type="ChEBI" id="CHEBI:33019"/>
        <dbReference type="ChEBI" id="CHEBI:61557"/>
        <dbReference type="ChEBI" id="CHEBI:140395"/>
        <dbReference type="EC" id="2.7.7.6"/>
    </reaction>
</comment>